<keyword evidence="1" id="KW-1133">Transmembrane helix</keyword>
<feature type="transmembrane region" description="Helical" evidence="1">
    <location>
        <begin position="281"/>
        <end position="302"/>
    </location>
</feature>
<gene>
    <name evidence="3" type="ORF">A2876_01130</name>
</gene>
<proteinExistence type="predicted"/>
<feature type="transmembrane region" description="Helical" evidence="1">
    <location>
        <begin position="309"/>
        <end position="335"/>
    </location>
</feature>
<reference evidence="3 4" key="1">
    <citation type="journal article" date="2016" name="Nat. Commun.">
        <title>Thousands of microbial genomes shed light on interconnected biogeochemical processes in an aquifer system.</title>
        <authorList>
            <person name="Anantharaman K."/>
            <person name="Brown C.T."/>
            <person name="Hug L.A."/>
            <person name="Sharon I."/>
            <person name="Castelle C.J."/>
            <person name="Probst A.J."/>
            <person name="Thomas B.C."/>
            <person name="Singh A."/>
            <person name="Wilkins M.J."/>
            <person name="Karaoz U."/>
            <person name="Brodie E.L."/>
            <person name="Williams K.H."/>
            <person name="Hubbard S.S."/>
            <person name="Banfield J.F."/>
        </authorList>
    </citation>
    <scope>NUCLEOTIDE SEQUENCE [LARGE SCALE GENOMIC DNA]</scope>
</reference>
<feature type="signal peptide" evidence="2">
    <location>
        <begin position="1"/>
        <end position="25"/>
    </location>
</feature>
<feature type="transmembrane region" description="Helical" evidence="1">
    <location>
        <begin position="444"/>
        <end position="463"/>
    </location>
</feature>
<feature type="transmembrane region" description="Helical" evidence="1">
    <location>
        <begin position="200"/>
        <end position="220"/>
    </location>
</feature>
<name>A0A1F4YGS9_9BACT</name>
<evidence type="ECO:0000313" key="4">
    <source>
        <dbReference type="Proteomes" id="UP000178176"/>
    </source>
</evidence>
<dbReference type="EMBL" id="MEXH01000002">
    <property type="protein sequence ID" value="OGC93132.1"/>
    <property type="molecule type" value="Genomic_DNA"/>
</dbReference>
<accession>A0A1F4YGS9</accession>
<evidence type="ECO:0000256" key="2">
    <source>
        <dbReference type="SAM" id="SignalP"/>
    </source>
</evidence>
<feature type="transmembrane region" description="Helical" evidence="1">
    <location>
        <begin position="241"/>
        <end position="269"/>
    </location>
</feature>
<sequence>MSPAIKKFLLSVALFSTFLPVIALASPPRASASGVGLLGLCDVLTTTVQNPGPLSVFPGLINALTLATQDREWFNQSPCQFSKKVFSPTDPNEIFGERYTYAQINWIINSLAAFFFNTFFGVINPALAGAPLQQQMAQQGIAGHMGQAFAFMQSNQISLVGSLSRALSSFGLAMPVHAQGFGYTTLTGTIQALWTASRNATYLLMIIALVAAGFMVMFRVRINPQTAVTLQLMIPKIITSLLAITFSYALAGLVIDLVYFSLSLVIYLIDTAPYDFFQSSAAVVTDFYVTGSFGGIWAYYNVINFPASLLLGFILPGGMIILPILFAILMLRALIAVVRAYFMLLIHIISGPFQILAGLIPTSQSGFGSWMRNVIGHAAVFFVVPLLFLLSMLFLAAGPFGTGTFTNWLASILPTTGAPAPNLSFDASSLPQLPLISPGPIFDGPMFAVIIGYVILLIIPTSVDQTIKAFKAFSFGSISDLDIPLATSALLAGRTSTTAHSSIPGASAAMGAYGSLPGRAAGWVRGRFAGGSTSSTSRGSGSSTE</sequence>
<protein>
    <submittedName>
        <fullName evidence="3">Uncharacterized protein</fullName>
    </submittedName>
</protein>
<evidence type="ECO:0000313" key="3">
    <source>
        <dbReference type="EMBL" id="OGC93132.1"/>
    </source>
</evidence>
<keyword evidence="1" id="KW-0812">Transmembrane</keyword>
<dbReference type="AlphaFoldDB" id="A0A1F4YGS9"/>
<dbReference type="Proteomes" id="UP000178176">
    <property type="component" value="Unassembled WGS sequence"/>
</dbReference>
<feature type="chain" id="PRO_5009515768" evidence="2">
    <location>
        <begin position="26"/>
        <end position="545"/>
    </location>
</feature>
<keyword evidence="2" id="KW-0732">Signal</keyword>
<comment type="caution">
    <text evidence="3">The sequence shown here is derived from an EMBL/GenBank/DDBJ whole genome shotgun (WGS) entry which is preliminary data.</text>
</comment>
<keyword evidence="1" id="KW-0472">Membrane</keyword>
<evidence type="ECO:0000256" key="1">
    <source>
        <dbReference type="SAM" id="Phobius"/>
    </source>
</evidence>
<feature type="transmembrane region" description="Helical" evidence="1">
    <location>
        <begin position="374"/>
        <end position="397"/>
    </location>
</feature>
<organism evidence="3 4">
    <name type="scientific">Candidatus Amesbacteria bacterium RIFCSPHIGHO2_01_FULL_48_32b</name>
    <dbReference type="NCBI Taxonomy" id="1797253"/>
    <lineage>
        <taxon>Bacteria</taxon>
        <taxon>Candidatus Amesiibacteriota</taxon>
    </lineage>
</organism>
<feature type="transmembrane region" description="Helical" evidence="1">
    <location>
        <begin position="341"/>
        <end position="362"/>
    </location>
</feature>